<evidence type="ECO:0000313" key="3">
    <source>
        <dbReference type="EMBL" id="KAJ7033080.1"/>
    </source>
</evidence>
<accession>A0AAD6S137</accession>
<comment type="caution">
    <text evidence="2">The sequence shown here is derived from an EMBL/GenBank/DDBJ whole genome shotgun (WGS) entry which is preliminary data.</text>
</comment>
<proteinExistence type="predicted"/>
<dbReference type="InterPro" id="IPR000772">
    <property type="entry name" value="Ricin_B_lectin"/>
</dbReference>
<organism evidence="2 4">
    <name type="scientific">Mycena alexandri</name>
    <dbReference type="NCBI Taxonomy" id="1745969"/>
    <lineage>
        <taxon>Eukaryota</taxon>
        <taxon>Fungi</taxon>
        <taxon>Dikarya</taxon>
        <taxon>Basidiomycota</taxon>
        <taxon>Agaricomycotina</taxon>
        <taxon>Agaricomycetes</taxon>
        <taxon>Agaricomycetidae</taxon>
        <taxon>Agaricales</taxon>
        <taxon>Marasmiineae</taxon>
        <taxon>Mycenaceae</taxon>
        <taxon>Mycena</taxon>
    </lineage>
</organism>
<gene>
    <name evidence="3" type="ORF">C8F04DRAFT_1105089</name>
    <name evidence="2" type="ORF">C8F04DRAFT_1151329</name>
</gene>
<evidence type="ECO:0000313" key="2">
    <source>
        <dbReference type="EMBL" id="KAJ7018558.1"/>
    </source>
</evidence>
<keyword evidence="4" id="KW-1185">Reference proteome</keyword>
<evidence type="ECO:0000313" key="4">
    <source>
        <dbReference type="Proteomes" id="UP001218188"/>
    </source>
</evidence>
<reference evidence="2" key="1">
    <citation type="submission" date="2023-03" db="EMBL/GenBank/DDBJ databases">
        <title>Massive genome expansion in bonnet fungi (Mycena s.s.) driven by repeated elements and novel gene families across ecological guilds.</title>
        <authorList>
            <consortium name="Lawrence Berkeley National Laboratory"/>
            <person name="Harder C.B."/>
            <person name="Miyauchi S."/>
            <person name="Viragh M."/>
            <person name="Kuo A."/>
            <person name="Thoen E."/>
            <person name="Andreopoulos B."/>
            <person name="Lu D."/>
            <person name="Skrede I."/>
            <person name="Drula E."/>
            <person name="Henrissat B."/>
            <person name="Morin E."/>
            <person name="Kohler A."/>
            <person name="Barry K."/>
            <person name="LaButti K."/>
            <person name="Morin E."/>
            <person name="Salamov A."/>
            <person name="Lipzen A."/>
            <person name="Mereny Z."/>
            <person name="Hegedus B."/>
            <person name="Baldrian P."/>
            <person name="Stursova M."/>
            <person name="Weitz H."/>
            <person name="Taylor A."/>
            <person name="Grigoriev I.V."/>
            <person name="Nagy L.G."/>
            <person name="Martin F."/>
            <person name="Kauserud H."/>
        </authorList>
    </citation>
    <scope>NUCLEOTIDE SEQUENCE</scope>
    <source>
        <strain evidence="2">CBHHK200</strain>
    </source>
</reference>
<sequence length="153" mass="16350">MINLTAIAFAGTLFSITDFQGHVLDDTEAFATNLNPVVGNIKVIPANPDQQWSFLATITPNEFNIQHALTQKFLSYAGAPNGSTTWAQTVIDGTNPMAFNLALVSPSPETFNIVDAKTGLALTAWSAPVRTSITPVTYEPLQAGAAEQIWTLA</sequence>
<dbReference type="SUPFAM" id="SSF50370">
    <property type="entry name" value="Ricin B-like lectins"/>
    <property type="match status" value="1"/>
</dbReference>
<dbReference type="EMBL" id="JARJCM010000067">
    <property type="protein sequence ID" value="KAJ7033080.1"/>
    <property type="molecule type" value="Genomic_DNA"/>
</dbReference>
<dbReference type="Proteomes" id="UP001218188">
    <property type="component" value="Unassembled WGS sequence"/>
</dbReference>
<dbReference type="Pfam" id="PF14200">
    <property type="entry name" value="RicinB_lectin_2"/>
    <property type="match status" value="1"/>
</dbReference>
<dbReference type="InterPro" id="IPR035992">
    <property type="entry name" value="Ricin_B-like_lectins"/>
</dbReference>
<dbReference type="AlphaFoldDB" id="A0AAD6S137"/>
<protein>
    <recommendedName>
        <fullName evidence="1">Ricin B lectin domain-containing protein</fullName>
    </recommendedName>
</protein>
<dbReference type="EMBL" id="JARJCM010000336">
    <property type="protein sequence ID" value="KAJ7018558.1"/>
    <property type="molecule type" value="Genomic_DNA"/>
</dbReference>
<name>A0AAD6S137_9AGAR</name>
<dbReference type="Gene3D" id="2.80.10.50">
    <property type="match status" value="1"/>
</dbReference>
<evidence type="ECO:0000259" key="1">
    <source>
        <dbReference type="Pfam" id="PF14200"/>
    </source>
</evidence>
<feature type="domain" description="Ricin B lectin" evidence="1">
    <location>
        <begin position="49"/>
        <end position="125"/>
    </location>
</feature>